<accession>A0A0E0F6E8</accession>
<protein>
    <submittedName>
        <fullName evidence="1">Uncharacterized protein</fullName>
    </submittedName>
</protein>
<proteinExistence type="predicted"/>
<keyword evidence="2" id="KW-1185">Reference proteome</keyword>
<dbReference type="AlphaFoldDB" id="A0A0E0F6E8"/>
<evidence type="ECO:0000313" key="2">
    <source>
        <dbReference type="Proteomes" id="UP000008021"/>
    </source>
</evidence>
<dbReference type="Gramene" id="OMERI11G13000.1">
    <property type="protein sequence ID" value="OMERI11G13000.1"/>
    <property type="gene ID" value="OMERI11G13000"/>
</dbReference>
<dbReference type="HOGENOM" id="CLU_120192_2_0_1"/>
<evidence type="ECO:0000313" key="1">
    <source>
        <dbReference type="EnsemblPlants" id="OMERI11G13000.1"/>
    </source>
</evidence>
<dbReference type="Proteomes" id="UP000008021">
    <property type="component" value="Chromosome 11"/>
</dbReference>
<dbReference type="EnsemblPlants" id="OMERI11G13000.1">
    <property type="protein sequence ID" value="OMERI11G13000.1"/>
    <property type="gene ID" value="OMERI11G13000"/>
</dbReference>
<sequence length="130" mass="15353">MEEDDDDKVAVDGGGRRRLRRRRCFSPRCRTLGSTFTSKEAMSNNRRLLHVGDIDRTIKSYICISCSMWLAVEDRVDSAVMEVVCYFCFARYLYDMNENVFAFFLRFLHDGWLLLHNVELISIPRRYILP</sequence>
<name>A0A0E0F6E8_9ORYZ</name>
<organism evidence="1">
    <name type="scientific">Oryza meridionalis</name>
    <dbReference type="NCBI Taxonomy" id="40149"/>
    <lineage>
        <taxon>Eukaryota</taxon>
        <taxon>Viridiplantae</taxon>
        <taxon>Streptophyta</taxon>
        <taxon>Embryophyta</taxon>
        <taxon>Tracheophyta</taxon>
        <taxon>Spermatophyta</taxon>
        <taxon>Magnoliopsida</taxon>
        <taxon>Liliopsida</taxon>
        <taxon>Poales</taxon>
        <taxon>Poaceae</taxon>
        <taxon>BOP clade</taxon>
        <taxon>Oryzoideae</taxon>
        <taxon>Oryzeae</taxon>
        <taxon>Oryzinae</taxon>
        <taxon>Oryza</taxon>
    </lineage>
</organism>
<reference evidence="1" key="1">
    <citation type="submission" date="2015-04" db="UniProtKB">
        <authorList>
            <consortium name="EnsemblPlants"/>
        </authorList>
    </citation>
    <scope>IDENTIFICATION</scope>
</reference>
<reference evidence="1" key="2">
    <citation type="submission" date="2018-05" db="EMBL/GenBank/DDBJ databases">
        <title>OmerRS3 (Oryza meridionalis Reference Sequence Version 3).</title>
        <authorList>
            <person name="Zhang J."/>
            <person name="Kudrna D."/>
            <person name="Lee S."/>
            <person name="Talag J."/>
            <person name="Welchert J."/>
            <person name="Wing R.A."/>
        </authorList>
    </citation>
    <scope>NUCLEOTIDE SEQUENCE [LARGE SCALE GENOMIC DNA]</scope>
    <source>
        <strain evidence="1">cv. OR44</strain>
    </source>
</reference>